<evidence type="ECO:0008006" key="3">
    <source>
        <dbReference type="Google" id="ProtNLM"/>
    </source>
</evidence>
<protein>
    <recommendedName>
        <fullName evidence="3">Mobile element protein</fullName>
    </recommendedName>
</protein>
<dbReference type="EMBL" id="AMQX01000004">
    <property type="protein sequence ID" value="EKS51773.1"/>
    <property type="molecule type" value="Genomic_DNA"/>
</dbReference>
<reference evidence="1 2" key="1">
    <citation type="journal article" date="2013" name="Genome Announc.">
        <title>Draft Genome Sequence of Staphylococcus simulans UMC-CNS-990, Isolated from a Case of Chronic Bovine Mastitis.</title>
        <authorList>
            <person name="Calcutt M.J."/>
            <person name="Foecking M.F."/>
            <person name="Hsieh H.Y."/>
            <person name="Perry J."/>
            <person name="Stewart G.C."/>
            <person name="Middleton J.R."/>
        </authorList>
    </citation>
    <scope>NUCLEOTIDE SEQUENCE [LARGE SCALE GENOMIC DNA]</scope>
    <source>
        <strain evidence="1 2">LRHMDP3</strain>
    </source>
</reference>
<comment type="caution">
    <text evidence="1">The sequence shown here is derived from an EMBL/GenBank/DDBJ whole genome shotgun (WGS) entry which is preliminary data.</text>
</comment>
<dbReference type="Proteomes" id="UP000009352">
    <property type="component" value="Unassembled WGS sequence"/>
</dbReference>
<sequence length="39" mass="4466">MAYRGVMMNSIYDKHIALRRRVTEAQIDSEPGQCKQVIG</sequence>
<organism evidence="1 2">
    <name type="scientific">Lacticaseibacillus rhamnosus LRHMDP3</name>
    <dbReference type="NCBI Taxonomy" id="1203259"/>
    <lineage>
        <taxon>Bacteria</taxon>
        <taxon>Bacillati</taxon>
        <taxon>Bacillota</taxon>
        <taxon>Bacilli</taxon>
        <taxon>Lactobacillales</taxon>
        <taxon>Lactobacillaceae</taxon>
        <taxon>Lacticaseibacillus</taxon>
    </lineage>
</organism>
<evidence type="ECO:0000313" key="1">
    <source>
        <dbReference type="EMBL" id="EKS51773.1"/>
    </source>
</evidence>
<evidence type="ECO:0000313" key="2">
    <source>
        <dbReference type="Proteomes" id="UP000009352"/>
    </source>
</evidence>
<name>A0AB33XW18_LACRH</name>
<dbReference type="AlphaFoldDB" id="A0AB33XW18"/>
<accession>A0AB33XW18</accession>
<proteinExistence type="predicted"/>
<gene>
    <name evidence="1" type="ORF">LRHMDP3_840</name>
</gene>